<evidence type="ECO:0000313" key="5">
    <source>
        <dbReference type="Proteomes" id="UP000193811"/>
    </source>
</evidence>
<evidence type="ECO:0000313" key="2">
    <source>
        <dbReference type="EMBL" id="CQD16679.1"/>
    </source>
</evidence>
<gene>
    <name evidence="3" type="ORF">AWB98_20705</name>
    <name evidence="2" type="ORF">BN970_03561</name>
</gene>
<dbReference type="Pfam" id="PF00106">
    <property type="entry name" value="adh_short"/>
    <property type="match status" value="1"/>
</dbReference>
<dbReference type="InterPro" id="IPR036291">
    <property type="entry name" value="NAD(P)-bd_dom_sf"/>
</dbReference>
<dbReference type="Proteomes" id="UP000193811">
    <property type="component" value="Unassembled WGS sequence"/>
</dbReference>
<evidence type="ECO:0000256" key="1">
    <source>
        <dbReference type="RuleBase" id="RU000363"/>
    </source>
</evidence>
<dbReference type="InterPro" id="IPR051911">
    <property type="entry name" value="SDR_oxidoreductase"/>
</dbReference>
<dbReference type="Gene3D" id="3.40.50.720">
    <property type="entry name" value="NAD(P)-binding Rossmann-like Domain"/>
    <property type="match status" value="1"/>
</dbReference>
<dbReference type="PRINTS" id="PR00080">
    <property type="entry name" value="SDRFAMILY"/>
</dbReference>
<dbReference type="PANTHER" id="PTHR43976">
    <property type="entry name" value="SHORT CHAIN DEHYDROGENASE"/>
    <property type="match status" value="1"/>
</dbReference>
<dbReference type="EMBL" id="CTEF01000002">
    <property type="protein sequence ID" value="CQD16679.1"/>
    <property type="molecule type" value="Genomic_DNA"/>
</dbReference>
<dbReference type="Proteomes" id="UP000182227">
    <property type="component" value="Unassembled WGS sequence"/>
</dbReference>
<dbReference type="EMBL" id="LQOP01000020">
    <property type="protein sequence ID" value="ORV24662.1"/>
    <property type="molecule type" value="Genomic_DNA"/>
</dbReference>
<reference evidence="3 5" key="2">
    <citation type="submission" date="2016-01" db="EMBL/GenBank/DDBJ databases">
        <title>The new phylogeny of the genus Mycobacterium.</title>
        <authorList>
            <person name="Tarcisio F."/>
            <person name="Conor M."/>
            <person name="Antonella G."/>
            <person name="Elisabetta G."/>
            <person name="Giulia F.S."/>
            <person name="Sara T."/>
            <person name="Anna F."/>
            <person name="Clotilde B."/>
            <person name="Roberto B."/>
            <person name="Veronica D.S."/>
            <person name="Fabio R."/>
            <person name="Monica P."/>
            <person name="Olivier J."/>
            <person name="Enrico T."/>
            <person name="Nicola S."/>
        </authorList>
    </citation>
    <scope>NUCLEOTIDE SEQUENCE [LARGE SCALE GENOMIC DNA]</scope>
    <source>
        <strain evidence="3 5">CCUG 50187</strain>
    </source>
</reference>
<reference evidence="2 4" key="1">
    <citation type="submission" date="2015-03" db="EMBL/GenBank/DDBJ databases">
        <authorList>
            <person name="Murphy D."/>
        </authorList>
    </citation>
    <scope>NUCLEOTIDE SEQUENCE [LARGE SCALE GENOMIC DNA]</scope>
    <source>
        <strain evidence="2 4">D16</strain>
    </source>
</reference>
<dbReference type="GeneID" id="44297896"/>
<comment type="similarity">
    <text evidence="1">Belongs to the short-chain dehydrogenases/reductases (SDR) family.</text>
</comment>
<sequence>MNRFGQIDVLVNNAGIIVPGPIEILPQSTFQLCTDTNMGGAMRMARAVAPHMRAAGSGTIVHASSALAHAAGPMMSSYCASKSAAEIATETYELAHSNIEVAIVQVAAAYPTKIQTNGLRYWNDTLAALGDKANALRTIYEPHIGAMLQDFQHTPTTDNWDVPNAIIAMTALPFGARPGRLIVGADAPDLKAINAANAAMQDNMINN</sequence>
<keyword evidence="5" id="KW-1185">Reference proteome</keyword>
<evidence type="ECO:0000313" key="3">
    <source>
        <dbReference type="EMBL" id="ORV24662.1"/>
    </source>
</evidence>
<dbReference type="PANTHER" id="PTHR43976:SF9">
    <property type="entry name" value="OXIDOREDUCTASE"/>
    <property type="match status" value="1"/>
</dbReference>
<organism evidence="2 4">
    <name type="scientific">Mycolicibacterium conceptionense</name>
    <dbReference type="NCBI Taxonomy" id="451644"/>
    <lineage>
        <taxon>Bacteria</taxon>
        <taxon>Bacillati</taxon>
        <taxon>Actinomycetota</taxon>
        <taxon>Actinomycetes</taxon>
        <taxon>Mycobacteriales</taxon>
        <taxon>Mycobacteriaceae</taxon>
        <taxon>Mycolicibacterium</taxon>
    </lineage>
</organism>
<dbReference type="AlphaFoldDB" id="A0A0U1DJ57"/>
<dbReference type="SUPFAM" id="SSF51735">
    <property type="entry name" value="NAD(P)-binding Rossmann-fold domains"/>
    <property type="match status" value="1"/>
</dbReference>
<proteinExistence type="inferred from homology"/>
<evidence type="ECO:0000313" key="4">
    <source>
        <dbReference type="Proteomes" id="UP000182227"/>
    </source>
</evidence>
<dbReference type="PRINTS" id="PR00081">
    <property type="entry name" value="GDHRDH"/>
</dbReference>
<name>A0A0U1DJ57_9MYCO</name>
<dbReference type="RefSeq" id="WP_085141461.1">
    <property type="nucleotide sequence ID" value="NZ_JACKVA010000009.1"/>
</dbReference>
<dbReference type="InterPro" id="IPR002347">
    <property type="entry name" value="SDR_fam"/>
</dbReference>
<accession>A0A0U1DJ57</accession>
<protein>
    <submittedName>
        <fullName evidence="2">Short-chain dehydrogenase/reductase SDR</fullName>
    </submittedName>
</protein>